<organism evidence="2 3">
    <name type="scientific">Plakobranchus ocellatus</name>
    <dbReference type="NCBI Taxonomy" id="259542"/>
    <lineage>
        <taxon>Eukaryota</taxon>
        <taxon>Metazoa</taxon>
        <taxon>Spiralia</taxon>
        <taxon>Lophotrochozoa</taxon>
        <taxon>Mollusca</taxon>
        <taxon>Gastropoda</taxon>
        <taxon>Heterobranchia</taxon>
        <taxon>Euthyneura</taxon>
        <taxon>Panpulmonata</taxon>
        <taxon>Sacoglossa</taxon>
        <taxon>Placobranchoidea</taxon>
        <taxon>Plakobranchidae</taxon>
        <taxon>Plakobranchus</taxon>
    </lineage>
</organism>
<reference evidence="2 3" key="1">
    <citation type="journal article" date="2021" name="Elife">
        <title>Chloroplast acquisition without the gene transfer in kleptoplastic sea slugs, Plakobranchus ocellatus.</title>
        <authorList>
            <person name="Maeda T."/>
            <person name="Takahashi S."/>
            <person name="Yoshida T."/>
            <person name="Shimamura S."/>
            <person name="Takaki Y."/>
            <person name="Nagai Y."/>
            <person name="Toyoda A."/>
            <person name="Suzuki Y."/>
            <person name="Arimoto A."/>
            <person name="Ishii H."/>
            <person name="Satoh N."/>
            <person name="Nishiyama T."/>
            <person name="Hasebe M."/>
            <person name="Maruyama T."/>
            <person name="Minagawa J."/>
            <person name="Obokata J."/>
            <person name="Shigenobu S."/>
        </authorList>
    </citation>
    <scope>NUCLEOTIDE SEQUENCE [LARGE SCALE GENOMIC DNA]</scope>
</reference>
<keyword evidence="1" id="KW-0472">Membrane</keyword>
<evidence type="ECO:0000256" key="1">
    <source>
        <dbReference type="SAM" id="Phobius"/>
    </source>
</evidence>
<proteinExistence type="predicted"/>
<sequence>MKRRRKRRRRRNRRGGGGGRCVEARITLLVFFFYVLILSRYLWGIGGIVALESALRFAGPFLISPSSSVKTYVDNPLNRKLGCVGLPVGSAVHGKDPSPPSSPDSSSVKVYKDNALNRRLDRVGEPMGTAVYSKKKNPSGSPIQLERRVYTDNAFNRKHNRVGLPWRSKPVSRGDLVYQDNPLNRKHDRVGLPLGSQIQNSRKKLQTLRKLLGPEEKARGMDWTMIRESTVLSYSSDKTAGHPCTPILSLSPSTVPVRGNPRDVITVLAQLSLRSQRQPSRIWKLLFCLQALK</sequence>
<evidence type="ECO:0000313" key="3">
    <source>
        <dbReference type="Proteomes" id="UP000735302"/>
    </source>
</evidence>
<keyword evidence="2" id="KW-0808">Transferase</keyword>
<evidence type="ECO:0000313" key="2">
    <source>
        <dbReference type="EMBL" id="GFN96117.1"/>
    </source>
</evidence>
<protein>
    <submittedName>
        <fullName evidence="2">Serine/threonine-protein kinase ctr1</fullName>
    </submittedName>
</protein>
<keyword evidence="2" id="KW-0418">Kinase</keyword>
<keyword evidence="3" id="KW-1185">Reference proteome</keyword>
<keyword evidence="1" id="KW-0812">Transmembrane</keyword>
<name>A0AAV3ZNF8_9GAST</name>
<feature type="transmembrane region" description="Helical" evidence="1">
    <location>
        <begin position="21"/>
        <end position="43"/>
    </location>
</feature>
<keyword evidence="1" id="KW-1133">Transmembrane helix</keyword>
<comment type="caution">
    <text evidence="2">The sequence shown here is derived from an EMBL/GenBank/DDBJ whole genome shotgun (WGS) entry which is preliminary data.</text>
</comment>
<accession>A0AAV3ZNF8</accession>
<dbReference type="AlphaFoldDB" id="A0AAV3ZNF8"/>
<dbReference type="EMBL" id="BLXT01002646">
    <property type="protein sequence ID" value="GFN96117.1"/>
    <property type="molecule type" value="Genomic_DNA"/>
</dbReference>
<gene>
    <name evidence="2" type="ORF">PoB_002262300</name>
</gene>
<dbReference type="GO" id="GO:0016301">
    <property type="term" value="F:kinase activity"/>
    <property type="evidence" value="ECO:0007669"/>
    <property type="project" value="UniProtKB-KW"/>
</dbReference>
<dbReference type="Proteomes" id="UP000735302">
    <property type="component" value="Unassembled WGS sequence"/>
</dbReference>